<reference evidence="12" key="1">
    <citation type="submission" date="2016-10" db="EMBL/GenBank/DDBJ databases">
        <authorList>
            <person name="Varghese N."/>
            <person name="Submissions S."/>
        </authorList>
    </citation>
    <scope>NUCLEOTIDE SEQUENCE [LARGE SCALE GENOMIC DNA]</scope>
    <source>
        <strain evidence="12">CCM 7469</strain>
    </source>
</reference>
<evidence type="ECO:0000256" key="4">
    <source>
        <dbReference type="ARBA" id="ARBA00022475"/>
    </source>
</evidence>
<feature type="transmembrane region" description="Helical" evidence="9">
    <location>
        <begin position="68"/>
        <end position="89"/>
    </location>
</feature>
<keyword evidence="5 9" id="KW-0812">Transmembrane</keyword>
<dbReference type="OrthoDB" id="9786910at2"/>
<dbReference type="RefSeq" id="WP_090267388.1">
    <property type="nucleotide sequence ID" value="NZ_FNDS01000012.1"/>
</dbReference>
<evidence type="ECO:0000256" key="9">
    <source>
        <dbReference type="RuleBase" id="RU361157"/>
    </source>
</evidence>
<evidence type="ECO:0000256" key="8">
    <source>
        <dbReference type="ARBA" id="ARBA00023136"/>
    </source>
</evidence>
<keyword evidence="8 9" id="KW-0472">Membrane</keyword>
<organism evidence="11 12">
    <name type="scientific">Pseudomonas panipatensis</name>
    <dbReference type="NCBI Taxonomy" id="428992"/>
    <lineage>
        <taxon>Bacteria</taxon>
        <taxon>Pseudomonadati</taxon>
        <taxon>Pseudomonadota</taxon>
        <taxon>Gammaproteobacteria</taxon>
        <taxon>Pseudomonadales</taxon>
        <taxon>Pseudomonadaceae</taxon>
        <taxon>Pseudomonas</taxon>
    </lineage>
</organism>
<gene>
    <name evidence="11" type="ORF">SAMN05216272_112101</name>
</gene>
<feature type="transmembrane region" description="Helical" evidence="9">
    <location>
        <begin position="31"/>
        <end position="53"/>
    </location>
</feature>
<evidence type="ECO:0000256" key="6">
    <source>
        <dbReference type="ARBA" id="ARBA00022989"/>
    </source>
</evidence>
<dbReference type="Proteomes" id="UP000199636">
    <property type="component" value="Unassembled WGS sequence"/>
</dbReference>
<dbReference type="PROSITE" id="PS51012">
    <property type="entry name" value="ABC_TM2"/>
    <property type="match status" value="1"/>
</dbReference>
<feature type="transmembrane region" description="Helical" evidence="9">
    <location>
        <begin position="181"/>
        <end position="201"/>
    </location>
</feature>
<comment type="subcellular location">
    <subcellularLocation>
        <location evidence="9">Cell inner membrane</location>
        <topology evidence="9">Multi-pass membrane protein</topology>
    </subcellularLocation>
    <subcellularLocation>
        <location evidence="1">Cell membrane</location>
        <topology evidence="1">Multi-pass membrane protein</topology>
    </subcellularLocation>
</comment>
<keyword evidence="6 9" id="KW-1133">Transmembrane helix</keyword>
<dbReference type="EMBL" id="FNDS01000012">
    <property type="protein sequence ID" value="SDI59402.1"/>
    <property type="molecule type" value="Genomic_DNA"/>
</dbReference>
<keyword evidence="12" id="KW-1185">Reference proteome</keyword>
<feature type="transmembrane region" description="Helical" evidence="9">
    <location>
        <begin position="233"/>
        <end position="254"/>
    </location>
</feature>
<dbReference type="GO" id="GO:0015920">
    <property type="term" value="P:lipopolysaccharide transport"/>
    <property type="evidence" value="ECO:0007669"/>
    <property type="project" value="TreeGrafter"/>
</dbReference>
<comment type="similarity">
    <text evidence="2 9">Belongs to the ABC-2 integral membrane protein family.</text>
</comment>
<dbReference type="GO" id="GO:0005886">
    <property type="term" value="C:plasma membrane"/>
    <property type="evidence" value="ECO:0007669"/>
    <property type="project" value="UniProtKB-SubCell"/>
</dbReference>
<feature type="domain" description="ABC transmembrane type-2" evidence="10">
    <location>
        <begin position="33"/>
        <end position="257"/>
    </location>
</feature>
<evidence type="ECO:0000256" key="3">
    <source>
        <dbReference type="ARBA" id="ARBA00022448"/>
    </source>
</evidence>
<evidence type="ECO:0000256" key="2">
    <source>
        <dbReference type="ARBA" id="ARBA00007783"/>
    </source>
</evidence>
<evidence type="ECO:0000259" key="10">
    <source>
        <dbReference type="PROSITE" id="PS51012"/>
    </source>
</evidence>
<proteinExistence type="inferred from homology"/>
<evidence type="ECO:0000313" key="12">
    <source>
        <dbReference type="Proteomes" id="UP000199636"/>
    </source>
</evidence>
<accession>A0A1G8LUL1</accession>
<name>A0A1G8LUL1_9PSED</name>
<dbReference type="InterPro" id="IPR047817">
    <property type="entry name" value="ABC2_TM_bact-type"/>
</dbReference>
<feature type="transmembrane region" description="Helical" evidence="9">
    <location>
        <begin position="110"/>
        <end position="137"/>
    </location>
</feature>
<keyword evidence="3 9" id="KW-0813">Transport</keyword>
<feature type="transmembrane region" description="Helical" evidence="9">
    <location>
        <begin position="143"/>
        <end position="174"/>
    </location>
</feature>
<dbReference type="Pfam" id="PF01061">
    <property type="entry name" value="ABC2_membrane"/>
    <property type="match status" value="1"/>
</dbReference>
<evidence type="ECO:0000256" key="1">
    <source>
        <dbReference type="ARBA" id="ARBA00004651"/>
    </source>
</evidence>
<dbReference type="AlphaFoldDB" id="A0A1G8LUL1"/>
<dbReference type="PANTHER" id="PTHR30413:SF10">
    <property type="entry name" value="CAPSULE POLYSACCHARIDE EXPORT INNER-MEMBRANE PROTEIN CTRC"/>
    <property type="match status" value="1"/>
</dbReference>
<evidence type="ECO:0000256" key="5">
    <source>
        <dbReference type="ARBA" id="ARBA00022692"/>
    </source>
</evidence>
<keyword evidence="7" id="KW-0625">Polysaccharide transport</keyword>
<evidence type="ECO:0000256" key="7">
    <source>
        <dbReference type="ARBA" id="ARBA00023047"/>
    </source>
</evidence>
<keyword evidence="4 9" id="KW-1003">Cell membrane</keyword>
<dbReference type="GO" id="GO:0015774">
    <property type="term" value="P:polysaccharide transport"/>
    <property type="evidence" value="ECO:0007669"/>
    <property type="project" value="UniProtKB-KW"/>
</dbReference>
<dbReference type="GO" id="GO:0140359">
    <property type="term" value="F:ABC-type transporter activity"/>
    <property type="evidence" value="ECO:0007669"/>
    <property type="project" value="InterPro"/>
</dbReference>
<keyword evidence="7" id="KW-0762">Sugar transport</keyword>
<dbReference type="STRING" id="428992.SAMN05216272_112101"/>
<dbReference type="InterPro" id="IPR013525">
    <property type="entry name" value="ABC2_TM"/>
</dbReference>
<sequence length="265" mass="29964">MLLRMFKGAWQYRGFIVGSVRREFESRYRGSILGAAWTVLNPLAMILVYTVIFSEVMRARLPGVDDKLAYSVFLCSGLLTWGLFAEVVSRSLTMFLDNANLLKKLNFPRICLPLVSVSNALLNFMIIFALFCGFLVISGRLPGIALLAFPALLFLQLTFAAGLGMLLGLLNVFFRDVGQMFGIVLQFWFWFTPIVYPLSILPEPIRRLVQLNPLTALIQSYQDLFLFGRWPEWLHLLPLVLIAAVVCGLALLLFRSRSGEMVDEL</sequence>
<dbReference type="PANTHER" id="PTHR30413">
    <property type="entry name" value="INNER MEMBRANE TRANSPORT PERMEASE"/>
    <property type="match status" value="1"/>
</dbReference>
<protein>
    <recommendedName>
        <fullName evidence="9">Transport permease protein</fullName>
    </recommendedName>
</protein>
<evidence type="ECO:0000313" key="11">
    <source>
        <dbReference type="EMBL" id="SDI59402.1"/>
    </source>
</evidence>